<reference evidence="11" key="1">
    <citation type="submission" date="2020-02" db="EMBL/GenBank/DDBJ databases">
        <authorList>
            <person name="Scholz U."/>
            <person name="Mascher M."/>
            <person name="Fiebig A."/>
        </authorList>
    </citation>
    <scope>NUCLEOTIDE SEQUENCE</scope>
</reference>
<evidence type="ECO:0000256" key="6">
    <source>
        <dbReference type="ARBA" id="ARBA00042087"/>
    </source>
</evidence>
<dbReference type="AlphaFoldDB" id="A0A7I8LEA8"/>
<dbReference type="Proteomes" id="UP000663760">
    <property type="component" value="Chromosome 15"/>
</dbReference>
<proteinExistence type="inferred from homology"/>
<dbReference type="GO" id="GO:0009813">
    <property type="term" value="P:flavonoid biosynthetic process"/>
    <property type="evidence" value="ECO:0007669"/>
    <property type="project" value="UniProtKB-KW"/>
</dbReference>
<keyword evidence="2" id="KW-0284">Flavonoid biosynthesis</keyword>
<dbReference type="EMBL" id="LR746278">
    <property type="protein sequence ID" value="CAA7408351.1"/>
    <property type="molecule type" value="Genomic_DNA"/>
</dbReference>
<dbReference type="CDD" id="cd08958">
    <property type="entry name" value="FR_SDR_e"/>
    <property type="match status" value="1"/>
</dbReference>
<evidence type="ECO:0000313" key="12">
    <source>
        <dbReference type="Proteomes" id="UP000663760"/>
    </source>
</evidence>
<evidence type="ECO:0000256" key="3">
    <source>
        <dbReference type="ARBA" id="ARBA00023445"/>
    </source>
</evidence>
<feature type="region of interest" description="Disordered" evidence="9">
    <location>
        <begin position="332"/>
        <end position="358"/>
    </location>
</feature>
<dbReference type="InterPro" id="IPR036291">
    <property type="entry name" value="NAD(P)-bd_dom_sf"/>
</dbReference>
<evidence type="ECO:0000256" key="1">
    <source>
        <dbReference type="ARBA" id="ARBA00023002"/>
    </source>
</evidence>
<protein>
    <recommendedName>
        <fullName evidence="6">Flavanone 4-reductase</fullName>
        <ecNumber evidence="5">1.1.1.219</ecNumber>
        <ecNumber evidence="4">1.1.1.234</ecNumber>
    </recommendedName>
</protein>
<dbReference type="FunFam" id="3.40.50.720:FF:000085">
    <property type="entry name" value="Dihydroflavonol reductase"/>
    <property type="match status" value="1"/>
</dbReference>
<accession>A0A7I8LEA8</accession>
<dbReference type="OrthoDB" id="2735536at2759"/>
<dbReference type="PANTHER" id="PTHR10366">
    <property type="entry name" value="NAD DEPENDENT EPIMERASE/DEHYDRATASE"/>
    <property type="match status" value="1"/>
</dbReference>
<evidence type="ECO:0000256" key="4">
    <source>
        <dbReference type="ARBA" id="ARBA00039055"/>
    </source>
</evidence>
<comment type="similarity">
    <text evidence="3">Belongs to the NAD(P)-dependent epimerase/dehydratase family. Dihydroflavonol-4-reductase subfamily.</text>
</comment>
<dbReference type="InterPro" id="IPR001509">
    <property type="entry name" value="Epimerase_deHydtase"/>
</dbReference>
<name>A0A7I8LEA8_SPIIN</name>
<evidence type="ECO:0000259" key="10">
    <source>
        <dbReference type="Pfam" id="PF01370"/>
    </source>
</evidence>
<evidence type="ECO:0000313" key="11">
    <source>
        <dbReference type="EMBL" id="CAA7408351.1"/>
    </source>
</evidence>
<gene>
    <name evidence="11" type="ORF">SI8410_15019029</name>
</gene>
<dbReference type="EC" id="1.1.1.234" evidence="4"/>
<dbReference type="GO" id="GO:0045552">
    <property type="term" value="F:dihydroflavanol 4-reductase activity"/>
    <property type="evidence" value="ECO:0007669"/>
    <property type="project" value="UniProtKB-EC"/>
</dbReference>
<evidence type="ECO:0000256" key="7">
    <source>
        <dbReference type="ARBA" id="ARBA00048870"/>
    </source>
</evidence>
<organism evidence="11 12">
    <name type="scientific">Spirodela intermedia</name>
    <name type="common">Intermediate duckweed</name>
    <dbReference type="NCBI Taxonomy" id="51605"/>
    <lineage>
        <taxon>Eukaryota</taxon>
        <taxon>Viridiplantae</taxon>
        <taxon>Streptophyta</taxon>
        <taxon>Embryophyta</taxon>
        <taxon>Tracheophyta</taxon>
        <taxon>Spermatophyta</taxon>
        <taxon>Magnoliopsida</taxon>
        <taxon>Liliopsida</taxon>
        <taxon>Araceae</taxon>
        <taxon>Lemnoideae</taxon>
        <taxon>Spirodela</taxon>
    </lineage>
</organism>
<sequence>MGETKGPVVVTGAAGFIGSWLVMRLLEKGYAVRATVRDPSNLQKVRPLLDLPNSKERLTLWRAELSEEGSFDEAIAGCSGVFHAATPMDFESDDPENEVIKPTIDGVLNVLRSCDKAGTVKRVVFTSSAGSVNVVEHPKSQYEETDWSDFAFIRRVKMTGWMYFLSKALAEKAAWDFAAEKGIDLITIIPTLVVGPFISSEMPPSLVTALALLTGNKAHYSILKQIQFVHLDDLCNSLIFLLNHPEASGRFISSSHDTTIFELAELMRGRYPEYDIPTEFEEFDVGEDKSRIDRVHFSSRKLKALGFQFQYTLEEMLDGAIQSCRERKLLKPRTAEPQLEMGTPYKGAAADPAMVPSN</sequence>
<keyword evidence="12" id="KW-1185">Reference proteome</keyword>
<evidence type="ECO:0000256" key="9">
    <source>
        <dbReference type="SAM" id="MobiDB-lite"/>
    </source>
</evidence>
<evidence type="ECO:0000256" key="8">
    <source>
        <dbReference type="ARBA" id="ARBA00049132"/>
    </source>
</evidence>
<dbReference type="InterPro" id="IPR050425">
    <property type="entry name" value="NAD(P)_dehydrat-like"/>
</dbReference>
<evidence type="ECO:0000256" key="2">
    <source>
        <dbReference type="ARBA" id="ARBA00023241"/>
    </source>
</evidence>
<dbReference type="Gene3D" id="3.40.50.720">
    <property type="entry name" value="NAD(P)-binding Rossmann-like Domain"/>
    <property type="match status" value="1"/>
</dbReference>
<comment type="catalytic activity">
    <reaction evidence="8">
        <text>a (2R,3S,4S)-leucoanthocyanidin + NADP(+) = a (2R,3R)-dihydroflavonol + NADPH + H(+)</text>
        <dbReference type="Rhea" id="RHEA:54444"/>
        <dbReference type="ChEBI" id="CHEBI:15378"/>
        <dbReference type="ChEBI" id="CHEBI:57783"/>
        <dbReference type="ChEBI" id="CHEBI:58349"/>
        <dbReference type="ChEBI" id="CHEBI:138176"/>
        <dbReference type="ChEBI" id="CHEBI:138188"/>
        <dbReference type="EC" id="1.1.1.219"/>
    </reaction>
</comment>
<feature type="domain" description="NAD-dependent epimerase/dehydratase" evidence="10">
    <location>
        <begin position="8"/>
        <end position="248"/>
    </location>
</feature>
<dbReference type="SUPFAM" id="SSF51735">
    <property type="entry name" value="NAD(P)-binding Rossmann-fold domains"/>
    <property type="match status" value="1"/>
</dbReference>
<evidence type="ECO:0000256" key="5">
    <source>
        <dbReference type="ARBA" id="ARBA00039057"/>
    </source>
</evidence>
<dbReference type="EC" id="1.1.1.219" evidence="5"/>
<dbReference type="Pfam" id="PF01370">
    <property type="entry name" value="Epimerase"/>
    <property type="match status" value="1"/>
</dbReference>
<comment type="catalytic activity">
    <reaction evidence="7">
        <text>(2S)-flavan-4-ol + NADP(+) = (2S)-flavanone + NADPH + H(+)</text>
        <dbReference type="Rhea" id="RHEA:11228"/>
        <dbReference type="ChEBI" id="CHEBI:15378"/>
        <dbReference type="ChEBI" id="CHEBI:15605"/>
        <dbReference type="ChEBI" id="CHEBI:15606"/>
        <dbReference type="ChEBI" id="CHEBI:57783"/>
        <dbReference type="ChEBI" id="CHEBI:58349"/>
        <dbReference type="EC" id="1.1.1.234"/>
    </reaction>
</comment>
<dbReference type="PANTHER" id="PTHR10366:SF564">
    <property type="entry name" value="STEROL-4-ALPHA-CARBOXYLATE 3-DEHYDROGENASE, DECARBOXYLATING"/>
    <property type="match status" value="1"/>
</dbReference>
<dbReference type="GO" id="GO:0047890">
    <property type="term" value="F:flavanone 4-reductase activity"/>
    <property type="evidence" value="ECO:0007669"/>
    <property type="project" value="UniProtKB-EC"/>
</dbReference>
<keyword evidence="1" id="KW-0560">Oxidoreductase</keyword>